<sequence length="361" mass="40940">MIKYIGSKRALIPLILGVLDTIQRSGTEIRTALDPFTGSTRVAHSLKSRGIYVFAGDYLNFSYTLARALIAADARDYPPTLLNPILSELNALEGNPGWFTRIYSQEARFFQEKNARRIEAIRNYIEEHFSDSADLKAILLTSLILAADKVDSTTGVQMAYLKKWAPRSFNDLLLLYPPLLPGRGEAIWGDALHWVGQVEVDFAYIDPPYNSHSYLGNYHLWETLVLWDNPVVYGVARKRLDVRSKKSPFNSKRQAQEALKALLKNLRAKVTMVSFNNEGFLSLNQIVEMAKEMGFVVVIEKEHKRYIGSVIGVFNPKGEKVGEVSHTKNKEYLIVILQDSKVKRAIEERFVNVKAIQQSLF</sequence>
<organism evidence="6 7">
    <name type="scientific">Thermus oshimai JL-2</name>
    <dbReference type="NCBI Taxonomy" id="751945"/>
    <lineage>
        <taxon>Bacteria</taxon>
        <taxon>Thermotogati</taxon>
        <taxon>Deinococcota</taxon>
        <taxon>Deinococci</taxon>
        <taxon>Thermales</taxon>
        <taxon>Thermaceae</taxon>
        <taxon>Thermus</taxon>
    </lineage>
</organism>
<dbReference type="Pfam" id="PF02086">
    <property type="entry name" value="MethyltransfD12"/>
    <property type="match status" value="1"/>
</dbReference>
<evidence type="ECO:0000256" key="4">
    <source>
        <dbReference type="ARBA" id="ARBA00022691"/>
    </source>
</evidence>
<dbReference type="InterPro" id="IPR002052">
    <property type="entry name" value="DNA_methylase_N6_adenine_CS"/>
</dbReference>
<dbReference type="EMBL" id="CP003249">
    <property type="protein sequence ID" value="AFV75285.1"/>
    <property type="molecule type" value="Genomic_DNA"/>
</dbReference>
<dbReference type="EC" id="2.1.1.72" evidence="1"/>
<evidence type="ECO:0000256" key="1">
    <source>
        <dbReference type="ARBA" id="ARBA00011900"/>
    </source>
</evidence>
<proteinExistence type="predicted"/>
<dbReference type="AlphaFoldDB" id="K7QXV0"/>
<dbReference type="SUPFAM" id="SSF53335">
    <property type="entry name" value="S-adenosyl-L-methionine-dependent methyltransferases"/>
    <property type="match status" value="1"/>
</dbReference>
<dbReference type="RefSeq" id="WP_016328485.1">
    <property type="nucleotide sequence ID" value="NC_019386.1"/>
</dbReference>
<evidence type="ECO:0000313" key="6">
    <source>
        <dbReference type="EMBL" id="AFV75285.1"/>
    </source>
</evidence>
<dbReference type="PRINTS" id="PR00505">
    <property type="entry name" value="D12N6MTFRASE"/>
</dbReference>
<dbReference type="InterPro" id="IPR012327">
    <property type="entry name" value="MeTrfase_D12"/>
</dbReference>
<dbReference type="HOGENOM" id="CLU_034356_0_0_0"/>
<evidence type="ECO:0000256" key="5">
    <source>
        <dbReference type="ARBA" id="ARBA00047942"/>
    </source>
</evidence>
<dbReference type="STRING" id="751945.Theos_0203"/>
<evidence type="ECO:0000256" key="2">
    <source>
        <dbReference type="ARBA" id="ARBA00022603"/>
    </source>
</evidence>
<reference evidence="6 7" key="1">
    <citation type="journal article" date="2013" name="Genome Announc.">
        <title>Whole Genome Sequencing of Thermus oshimai JL-2 and Thermus thermophilus JL-18, Incomplete Denitrifiers from the United States Great Basin.</title>
        <authorList>
            <person name="Murugapiran S.K."/>
            <person name="Huntemann M."/>
            <person name="Wei C.L."/>
            <person name="Han J."/>
            <person name="Detter J.C."/>
            <person name="Han C.S."/>
            <person name="Erkkila T.H."/>
            <person name="Teshima H."/>
            <person name="Chen A."/>
            <person name="Kyrpides N."/>
            <person name="Mavrommatis K."/>
            <person name="Markowitz V."/>
            <person name="Szeto E."/>
            <person name="Ivanova N."/>
            <person name="Pagani I."/>
            <person name="Lam J."/>
            <person name="McDonald A.I."/>
            <person name="Dodsworth J.A."/>
            <person name="Pati A."/>
            <person name="Goodwin L."/>
            <person name="Peters L."/>
            <person name="Pitluck S."/>
            <person name="Woyke T."/>
            <person name="Hedlund B.P."/>
        </authorList>
    </citation>
    <scope>NUCLEOTIDE SEQUENCE</scope>
    <source>
        <strain evidence="6 7">JL-2</strain>
    </source>
</reference>
<dbReference type="REBASE" id="55649">
    <property type="entry name" value="M.TosJL2ORF203P"/>
</dbReference>
<comment type="catalytic activity">
    <reaction evidence="5">
        <text>a 2'-deoxyadenosine in DNA + S-adenosyl-L-methionine = an N(6)-methyl-2'-deoxyadenosine in DNA + S-adenosyl-L-homocysteine + H(+)</text>
        <dbReference type="Rhea" id="RHEA:15197"/>
        <dbReference type="Rhea" id="RHEA-COMP:12418"/>
        <dbReference type="Rhea" id="RHEA-COMP:12419"/>
        <dbReference type="ChEBI" id="CHEBI:15378"/>
        <dbReference type="ChEBI" id="CHEBI:57856"/>
        <dbReference type="ChEBI" id="CHEBI:59789"/>
        <dbReference type="ChEBI" id="CHEBI:90615"/>
        <dbReference type="ChEBI" id="CHEBI:90616"/>
        <dbReference type="EC" id="2.1.1.72"/>
    </reaction>
</comment>
<dbReference type="PROSITE" id="PS00092">
    <property type="entry name" value="N6_MTASE"/>
    <property type="match status" value="1"/>
</dbReference>
<keyword evidence="2 6" id="KW-0489">Methyltransferase</keyword>
<dbReference type="GO" id="GO:0009007">
    <property type="term" value="F:site-specific DNA-methyltransferase (adenine-specific) activity"/>
    <property type="evidence" value="ECO:0007669"/>
    <property type="project" value="UniProtKB-EC"/>
</dbReference>
<keyword evidence="7" id="KW-1185">Reference proteome</keyword>
<name>K7QXV0_THEOS</name>
<evidence type="ECO:0000256" key="3">
    <source>
        <dbReference type="ARBA" id="ARBA00022679"/>
    </source>
</evidence>
<gene>
    <name evidence="6" type="ORF">Theos_0203</name>
</gene>
<dbReference type="eggNOG" id="COG3392">
    <property type="taxonomic scope" value="Bacteria"/>
</dbReference>
<dbReference type="KEGG" id="tos:Theos_0203"/>
<dbReference type="GO" id="GO:0009307">
    <property type="term" value="P:DNA restriction-modification system"/>
    <property type="evidence" value="ECO:0007669"/>
    <property type="project" value="InterPro"/>
</dbReference>
<evidence type="ECO:0000313" key="7">
    <source>
        <dbReference type="Proteomes" id="UP000000211"/>
    </source>
</evidence>
<dbReference type="GO" id="GO:0032259">
    <property type="term" value="P:methylation"/>
    <property type="evidence" value="ECO:0007669"/>
    <property type="project" value="UniProtKB-KW"/>
</dbReference>
<dbReference type="OrthoDB" id="9805629at2"/>
<dbReference type="GO" id="GO:0003676">
    <property type="term" value="F:nucleic acid binding"/>
    <property type="evidence" value="ECO:0007669"/>
    <property type="project" value="InterPro"/>
</dbReference>
<keyword evidence="3" id="KW-0808">Transferase</keyword>
<keyword evidence="4" id="KW-0949">S-adenosyl-L-methionine</keyword>
<dbReference type="Proteomes" id="UP000000211">
    <property type="component" value="Chromosome"/>
</dbReference>
<dbReference type="InterPro" id="IPR029063">
    <property type="entry name" value="SAM-dependent_MTases_sf"/>
</dbReference>
<accession>K7QXV0</accession>
<protein>
    <recommendedName>
        <fullName evidence="1">site-specific DNA-methyltransferase (adenine-specific)</fullName>
        <ecNumber evidence="1">2.1.1.72</ecNumber>
    </recommendedName>
</protein>